<dbReference type="AlphaFoldDB" id="A0A2S3U761"/>
<dbReference type="EMBL" id="NKCZ01000096">
    <property type="protein sequence ID" value="POD85225.1"/>
    <property type="molecule type" value="Genomic_DNA"/>
</dbReference>
<accession>A0A2S3U761</accession>
<protein>
    <submittedName>
        <fullName evidence="1">Uncharacterized protein</fullName>
    </submittedName>
</protein>
<reference evidence="1 2" key="1">
    <citation type="submission" date="2017-06" db="EMBL/GenBank/DDBJ databases">
        <title>Genome sequence of Lactobacillus plantarum subsp. plantarum strain SRCM101258.</title>
        <authorList>
            <person name="Cho S.H."/>
        </authorList>
    </citation>
    <scope>NUCLEOTIDE SEQUENCE [LARGE SCALE GENOMIC DNA]</scope>
    <source>
        <strain evidence="1 2">SRCM101258</strain>
    </source>
</reference>
<sequence length="75" mass="8592">MSDKEFNEKFANSASIAEKFMMDSKSIQRVKSELKVAIAKNEYSDDETNAVFMSLMAKNYVDKLVYTLLKDLLVD</sequence>
<dbReference type="Proteomes" id="UP000236990">
    <property type="component" value="Unassembled WGS sequence"/>
</dbReference>
<gene>
    <name evidence="1" type="ORF">S101258_01433</name>
</gene>
<comment type="caution">
    <text evidence="1">The sequence shown here is derived from an EMBL/GenBank/DDBJ whole genome shotgun (WGS) entry which is preliminary data.</text>
</comment>
<evidence type="ECO:0000313" key="1">
    <source>
        <dbReference type="EMBL" id="POD85225.1"/>
    </source>
</evidence>
<proteinExistence type="predicted"/>
<evidence type="ECO:0000313" key="2">
    <source>
        <dbReference type="Proteomes" id="UP000236990"/>
    </source>
</evidence>
<name>A0A2S3U761_LACPN</name>
<organism evidence="1 2">
    <name type="scientific">Lactiplantibacillus plantarum subsp. plantarum</name>
    <dbReference type="NCBI Taxonomy" id="337330"/>
    <lineage>
        <taxon>Bacteria</taxon>
        <taxon>Bacillati</taxon>
        <taxon>Bacillota</taxon>
        <taxon>Bacilli</taxon>
        <taxon>Lactobacillales</taxon>
        <taxon>Lactobacillaceae</taxon>
        <taxon>Lactiplantibacillus</taxon>
    </lineage>
</organism>